<name>A0A3N4RZV3_9ACTN</name>
<organism evidence="1 2">
    <name type="scientific">Kitasatospora cineracea</name>
    <dbReference type="NCBI Taxonomy" id="88074"/>
    <lineage>
        <taxon>Bacteria</taxon>
        <taxon>Bacillati</taxon>
        <taxon>Actinomycetota</taxon>
        <taxon>Actinomycetes</taxon>
        <taxon>Kitasatosporales</taxon>
        <taxon>Streptomycetaceae</taxon>
        <taxon>Kitasatospora</taxon>
    </lineage>
</organism>
<dbReference type="RefSeq" id="WP_123819316.1">
    <property type="nucleotide sequence ID" value="NZ_RKQG01000001.1"/>
</dbReference>
<comment type="caution">
    <text evidence="1">The sequence shown here is derived from an EMBL/GenBank/DDBJ whole genome shotgun (WGS) entry which is preliminary data.</text>
</comment>
<sequence>MGLIHAWRMQKPVADARTARQRGGLAFVAGFDLDRPVPMRRIRKEIDVVIRAVEAVGRRCVGVEPFLAPVEIGFVRA</sequence>
<gene>
    <name evidence="1" type="ORF">EDD38_4584</name>
</gene>
<accession>A0A3N4RZV3</accession>
<keyword evidence="2" id="KW-1185">Reference proteome</keyword>
<reference evidence="1 2" key="1">
    <citation type="submission" date="2018-11" db="EMBL/GenBank/DDBJ databases">
        <title>Sequencing the genomes of 1000 actinobacteria strains.</title>
        <authorList>
            <person name="Klenk H.-P."/>
        </authorList>
    </citation>
    <scope>NUCLEOTIDE SEQUENCE [LARGE SCALE GENOMIC DNA]</scope>
    <source>
        <strain evidence="1 2">DSM 44781</strain>
    </source>
</reference>
<dbReference type="EMBL" id="RKQG01000001">
    <property type="protein sequence ID" value="RPE36215.1"/>
    <property type="molecule type" value="Genomic_DNA"/>
</dbReference>
<evidence type="ECO:0000313" key="2">
    <source>
        <dbReference type="Proteomes" id="UP000266906"/>
    </source>
</evidence>
<protein>
    <submittedName>
        <fullName evidence="1">Uncharacterized protein</fullName>
    </submittedName>
</protein>
<evidence type="ECO:0000313" key="1">
    <source>
        <dbReference type="EMBL" id="RPE36215.1"/>
    </source>
</evidence>
<dbReference type="AlphaFoldDB" id="A0A3N4RZV3"/>
<proteinExistence type="predicted"/>
<dbReference type="Proteomes" id="UP000266906">
    <property type="component" value="Unassembled WGS sequence"/>
</dbReference>